<evidence type="ECO:0000313" key="2">
    <source>
        <dbReference type="Proteomes" id="UP000314294"/>
    </source>
</evidence>
<accession>A0A4Z2EMS1</accession>
<sequence>METEAVDWRGEWMPLASGTSFLASTVRTPSLVVGSVGTENLPVGSPPTAFQAGVLGWSLSVTVRLATMTFTRFSGTSPKNCNNDE</sequence>
<proteinExistence type="predicted"/>
<gene>
    <name evidence="1" type="ORF">EYF80_059664</name>
</gene>
<evidence type="ECO:0000313" key="1">
    <source>
        <dbReference type="EMBL" id="TNN30186.1"/>
    </source>
</evidence>
<comment type="caution">
    <text evidence="1">The sequence shown here is derived from an EMBL/GenBank/DDBJ whole genome shotgun (WGS) entry which is preliminary data.</text>
</comment>
<keyword evidence="2" id="KW-1185">Reference proteome</keyword>
<name>A0A4Z2EMS1_9TELE</name>
<dbReference type="AlphaFoldDB" id="A0A4Z2EMS1"/>
<organism evidence="1 2">
    <name type="scientific">Liparis tanakae</name>
    <name type="common">Tanaka's snailfish</name>
    <dbReference type="NCBI Taxonomy" id="230148"/>
    <lineage>
        <taxon>Eukaryota</taxon>
        <taxon>Metazoa</taxon>
        <taxon>Chordata</taxon>
        <taxon>Craniata</taxon>
        <taxon>Vertebrata</taxon>
        <taxon>Euteleostomi</taxon>
        <taxon>Actinopterygii</taxon>
        <taxon>Neopterygii</taxon>
        <taxon>Teleostei</taxon>
        <taxon>Neoteleostei</taxon>
        <taxon>Acanthomorphata</taxon>
        <taxon>Eupercaria</taxon>
        <taxon>Perciformes</taxon>
        <taxon>Cottioidei</taxon>
        <taxon>Cottales</taxon>
        <taxon>Liparidae</taxon>
        <taxon>Liparis</taxon>
    </lineage>
</organism>
<dbReference type="EMBL" id="SRLO01004769">
    <property type="protein sequence ID" value="TNN30186.1"/>
    <property type="molecule type" value="Genomic_DNA"/>
</dbReference>
<protein>
    <submittedName>
        <fullName evidence="1">Uncharacterized protein</fullName>
    </submittedName>
</protein>
<dbReference type="Proteomes" id="UP000314294">
    <property type="component" value="Unassembled WGS sequence"/>
</dbReference>
<reference evidence="1 2" key="1">
    <citation type="submission" date="2019-03" db="EMBL/GenBank/DDBJ databases">
        <title>First draft genome of Liparis tanakae, snailfish: a comprehensive survey of snailfish specific genes.</title>
        <authorList>
            <person name="Kim W."/>
            <person name="Song I."/>
            <person name="Jeong J.-H."/>
            <person name="Kim D."/>
            <person name="Kim S."/>
            <person name="Ryu S."/>
            <person name="Song J.Y."/>
            <person name="Lee S.K."/>
        </authorList>
    </citation>
    <scope>NUCLEOTIDE SEQUENCE [LARGE SCALE GENOMIC DNA]</scope>
    <source>
        <tissue evidence="1">Muscle</tissue>
    </source>
</reference>